<gene>
    <name evidence="2" type="primary">pex8</name>
    <name evidence="2" type="ORF">SOMG_04613</name>
</gene>
<dbReference type="EMBL" id="CP115613">
    <property type="protein sequence ID" value="WBW75169.1"/>
    <property type="molecule type" value="Genomic_DNA"/>
</dbReference>
<dbReference type="KEGG" id="som:SOMG_04613"/>
<reference evidence="2 3" key="1">
    <citation type="journal article" date="2023" name="G3 (Bethesda)">
        <title>A high-quality reference genome for the fission yeast Schizosaccharomyces osmophilus.</title>
        <authorList>
            <person name="Jia G.S."/>
            <person name="Zhang W.C."/>
            <person name="Liang Y."/>
            <person name="Liu X.H."/>
            <person name="Rhind N."/>
            <person name="Pidoux A."/>
            <person name="Brysch-Herzberg M."/>
            <person name="Du L.L."/>
        </authorList>
    </citation>
    <scope>NUCLEOTIDE SEQUENCE [LARGE SCALE GENOMIC DNA]</scope>
    <source>
        <strain evidence="2 3">CBS 15793</strain>
    </source>
</reference>
<dbReference type="RefSeq" id="XP_056039412.1">
    <property type="nucleotide sequence ID" value="XM_056183393.1"/>
</dbReference>
<sequence>MEETVNRILRLLQSDDFSVDFLIKFITLTLPRLRNQQNVSLVFGRLLHCEPFWRSKENVPDNLLALIYGLIENQATFASELGSTRVLQLLVETFENIPNNQDRIVSRKLLLMSALYRALNSSSHFHLRYALERKVKKPLRTTIQSVRLNELESFQIIQILFKNFGSELGVNWICLSLFSHPLDWYSITWNALSLAFLDSAETAILPATVLSRLITHFSHRTLEDLLERLAHLAVHLRNVPNVMSSVSQRRSIFFIFVILLEAISLNQFAKTDFSSRDQNLCQRMLLLLSELEWGFQSVSSSWSTLDFIFAVALTRGKHMVAPNIENVSQVLHRWILKREELDISKLSGIPLSYTLLLIKHLQKLRIKQLLSSEVPNIPFTKSTMELIEKISNCCSFLCHVLKQNSGESLSNRYLLELCLYISLFANDISADSTDSSSITEQERIMIHLDCIFNFTLLPVPEYDLQDILCSKFQLYNQSTKKIFLKHLFSMIKRKIVSNLENSHLLLKASIGLLPFLGESEQRECLQQLQVVIERLQREYQDSIILLITKQLSTLSYPHASSLLPYWASLLISPAR</sequence>
<keyword evidence="3" id="KW-1185">Reference proteome</keyword>
<evidence type="ECO:0000313" key="2">
    <source>
        <dbReference type="EMBL" id="WBW75169.1"/>
    </source>
</evidence>
<evidence type="ECO:0000313" key="3">
    <source>
        <dbReference type="Proteomes" id="UP001212411"/>
    </source>
</evidence>
<keyword evidence="1" id="KW-0175">Coiled coil</keyword>
<organism evidence="2 3">
    <name type="scientific">Schizosaccharomyces osmophilus</name>
    <dbReference type="NCBI Taxonomy" id="2545709"/>
    <lineage>
        <taxon>Eukaryota</taxon>
        <taxon>Fungi</taxon>
        <taxon>Dikarya</taxon>
        <taxon>Ascomycota</taxon>
        <taxon>Taphrinomycotina</taxon>
        <taxon>Schizosaccharomycetes</taxon>
        <taxon>Schizosaccharomycetales</taxon>
        <taxon>Schizosaccharomycetaceae</taxon>
        <taxon>Schizosaccharomyces</taxon>
    </lineage>
</organism>
<accession>A0AAF0AZC0</accession>
<dbReference type="GeneID" id="80878082"/>
<protein>
    <submittedName>
        <fullName evidence="2">Peroxisomal importomer complex subunit Pex8</fullName>
    </submittedName>
</protein>
<dbReference type="Proteomes" id="UP001212411">
    <property type="component" value="Chromosome 3"/>
</dbReference>
<dbReference type="AlphaFoldDB" id="A0AAF0AZC0"/>
<proteinExistence type="predicted"/>
<feature type="coiled-coil region" evidence="1">
    <location>
        <begin position="518"/>
        <end position="545"/>
    </location>
</feature>
<evidence type="ECO:0000256" key="1">
    <source>
        <dbReference type="SAM" id="Coils"/>
    </source>
</evidence>
<name>A0AAF0AZC0_9SCHI</name>